<dbReference type="Gene3D" id="3.80.10.10">
    <property type="entry name" value="Ribonuclease Inhibitor"/>
    <property type="match status" value="1"/>
</dbReference>
<evidence type="ECO:0000256" key="4">
    <source>
        <dbReference type="ARBA" id="ARBA00022741"/>
    </source>
</evidence>
<feature type="compositionally biased region" description="Low complexity" evidence="7">
    <location>
        <begin position="673"/>
        <end position="687"/>
    </location>
</feature>
<keyword evidence="6" id="KW-0175">Coiled coil</keyword>
<dbReference type="GO" id="GO:0043531">
    <property type="term" value="F:ADP binding"/>
    <property type="evidence" value="ECO:0007669"/>
    <property type="project" value="InterPro"/>
</dbReference>
<comment type="similarity">
    <text evidence="1">Belongs to the disease resistance NB-LRR family.</text>
</comment>
<dbReference type="InterPro" id="IPR027417">
    <property type="entry name" value="P-loop_NTPase"/>
</dbReference>
<evidence type="ECO:0000256" key="1">
    <source>
        <dbReference type="ARBA" id="ARBA00008894"/>
    </source>
</evidence>
<dbReference type="InterPro" id="IPR032675">
    <property type="entry name" value="LRR_dom_sf"/>
</dbReference>
<feature type="region of interest" description="Disordered" evidence="7">
    <location>
        <begin position="647"/>
        <end position="687"/>
    </location>
</feature>
<evidence type="ECO:0000259" key="10">
    <source>
        <dbReference type="Pfam" id="PF23598"/>
    </source>
</evidence>
<reference evidence="11" key="2">
    <citation type="submission" date="2018-05" db="EMBL/GenBank/DDBJ databases">
        <title>OpunRS2 (Oryza punctata Reference Sequence Version 2).</title>
        <authorList>
            <person name="Zhang J."/>
            <person name="Kudrna D."/>
            <person name="Lee S."/>
            <person name="Talag J."/>
            <person name="Welchert J."/>
            <person name="Wing R.A."/>
        </authorList>
    </citation>
    <scope>NUCLEOTIDE SEQUENCE [LARGE SCALE GENOMIC DNA]</scope>
</reference>
<dbReference type="Gene3D" id="1.20.5.4130">
    <property type="match status" value="1"/>
</dbReference>
<dbReference type="SUPFAM" id="SSF52047">
    <property type="entry name" value="RNI-like"/>
    <property type="match status" value="1"/>
</dbReference>
<dbReference type="InterPro" id="IPR002182">
    <property type="entry name" value="NB-ARC"/>
</dbReference>
<evidence type="ECO:0000256" key="7">
    <source>
        <dbReference type="SAM" id="MobiDB-lite"/>
    </source>
</evidence>
<dbReference type="PANTHER" id="PTHR19338">
    <property type="entry name" value="TRANSLOCASE OF INNER MITOCHONDRIAL MEMBRANE 13 HOMOLOG"/>
    <property type="match status" value="1"/>
</dbReference>
<protein>
    <recommendedName>
        <fullName evidence="13">NB-ARC domain-containing protein</fullName>
    </recommendedName>
</protein>
<proteinExistence type="inferred from homology"/>
<sequence>MAETALSLVGSAISKASSVATEEMSLLINVQTEIWYGTVATCYLVNSFMPYTPIFKAQVQIVFCVAMGKPYERYIKDELKTMQAFLNAAELMKEKDELLKVWAGQVRDLAYDIEDCLDAFRVHLEHQGLLRQLKKLKHHHKIAIMIRNLKSRAEDVRNRNRRYRVIHIMPSNSNNMMDSYTEDIHNVSVNNIDEASLLGLDGPKGEVLQMLDIPSSSGPTKVICVVGMGGLGKTTLANMVYESNVILDKFLRRAWITVSQSFDIKELLIDMIMKLLVHISLTKSSKELQRKQSFEEPQNKQVEELENPRMLTKEQKVQEKRVELQSKKIEELSHELTQGLNELRYFIVLDDIWKIDDCNWIKSLAFPEKNNEGSRVIVTTRDVGLAEMFTSLQLIYHLEPLKYNDAKLLLLRKTNKTQEDLEKEMRMLRVLDLKDAQLTVTQQDINKIGSLYHLKYLFVSGNSSIYALPRSIGNLQGVRVPKGIGKLTSLQVLKVVDIKRSGMRIMKDITKLTQLRKLSLVRVTKMHEQKLGPALQKLSYLRSLSIDTYELRWLGSILPPTRHLQSLKLDGCLSPLPSWVATLTKLTKIYLGSIPMLKEYDLEEISPDFMAKVAKLDTLQKEVDKHPNHPMLTMKMSRSVHDLGDIEVSEVKERSTRPSVPEVGQSSQSVTGPDAPDNPTTAPAMTN</sequence>
<evidence type="ECO:0000256" key="5">
    <source>
        <dbReference type="ARBA" id="ARBA00022821"/>
    </source>
</evidence>
<dbReference type="HOGENOM" id="CLU_000837_14_5_1"/>
<dbReference type="InterPro" id="IPR038005">
    <property type="entry name" value="RX-like_CC"/>
</dbReference>
<dbReference type="STRING" id="4537.A0A0E0LAJ1"/>
<accession>A0A0E0LAJ1</accession>
<dbReference type="InterPro" id="IPR055414">
    <property type="entry name" value="LRR_R13L4/SHOC2-like"/>
</dbReference>
<evidence type="ECO:0008006" key="13">
    <source>
        <dbReference type="Google" id="ProtNLM"/>
    </source>
</evidence>
<feature type="domain" description="NB-ARC" evidence="8">
    <location>
        <begin position="217"/>
        <end position="292"/>
    </location>
</feature>
<feature type="compositionally biased region" description="Basic and acidic residues" evidence="7">
    <location>
        <begin position="647"/>
        <end position="656"/>
    </location>
</feature>
<name>A0A0E0LAJ1_ORYPU</name>
<reference evidence="11" key="1">
    <citation type="submission" date="2015-04" db="UniProtKB">
        <authorList>
            <consortium name="EnsemblPlants"/>
        </authorList>
    </citation>
    <scope>IDENTIFICATION</scope>
</reference>
<evidence type="ECO:0000256" key="3">
    <source>
        <dbReference type="ARBA" id="ARBA00022737"/>
    </source>
</evidence>
<dbReference type="CDD" id="cd14798">
    <property type="entry name" value="RX-CC_like"/>
    <property type="match status" value="1"/>
</dbReference>
<dbReference type="GO" id="GO:0006952">
    <property type="term" value="P:defense response"/>
    <property type="evidence" value="ECO:0007669"/>
    <property type="project" value="UniProtKB-KW"/>
</dbReference>
<dbReference type="InterPro" id="IPR041118">
    <property type="entry name" value="Rx_N"/>
</dbReference>
<dbReference type="PANTHER" id="PTHR19338:SF32">
    <property type="entry name" value="OS06G0287500 PROTEIN"/>
    <property type="match status" value="1"/>
</dbReference>
<dbReference type="Pfam" id="PF00931">
    <property type="entry name" value="NB-ARC"/>
    <property type="match status" value="2"/>
</dbReference>
<feature type="domain" description="Disease resistance R13L4/SHOC-2-like LRR" evidence="10">
    <location>
        <begin position="477"/>
        <end position="603"/>
    </location>
</feature>
<keyword evidence="2" id="KW-0433">Leucine-rich repeat</keyword>
<evidence type="ECO:0000256" key="6">
    <source>
        <dbReference type="ARBA" id="ARBA00023054"/>
    </source>
</evidence>
<evidence type="ECO:0000313" key="12">
    <source>
        <dbReference type="Proteomes" id="UP000026962"/>
    </source>
</evidence>
<feature type="domain" description="NB-ARC" evidence="8">
    <location>
        <begin position="315"/>
        <end position="416"/>
    </location>
</feature>
<dbReference type="Proteomes" id="UP000026962">
    <property type="component" value="Chromosome 6"/>
</dbReference>
<evidence type="ECO:0000313" key="11">
    <source>
        <dbReference type="EnsemblPlants" id="OPUNC06G10720.1"/>
    </source>
</evidence>
<dbReference type="SUPFAM" id="SSF52540">
    <property type="entry name" value="P-loop containing nucleoside triphosphate hydrolases"/>
    <property type="match status" value="1"/>
</dbReference>
<dbReference type="AlphaFoldDB" id="A0A0E0LAJ1"/>
<dbReference type="Gene3D" id="3.40.50.300">
    <property type="entry name" value="P-loop containing nucleotide triphosphate hydrolases"/>
    <property type="match status" value="1"/>
</dbReference>
<feature type="domain" description="Disease resistance N-terminal" evidence="9">
    <location>
        <begin position="74"/>
        <end position="138"/>
    </location>
</feature>
<evidence type="ECO:0000259" key="8">
    <source>
        <dbReference type="Pfam" id="PF00931"/>
    </source>
</evidence>
<dbReference type="Gramene" id="OPUNC06G10720.1">
    <property type="protein sequence ID" value="OPUNC06G10720.1"/>
    <property type="gene ID" value="OPUNC06G10720"/>
</dbReference>
<dbReference type="EnsemblPlants" id="OPUNC06G10720.1">
    <property type="protein sequence ID" value="OPUNC06G10720.1"/>
    <property type="gene ID" value="OPUNC06G10720"/>
</dbReference>
<evidence type="ECO:0000259" key="9">
    <source>
        <dbReference type="Pfam" id="PF18052"/>
    </source>
</evidence>
<evidence type="ECO:0000256" key="2">
    <source>
        <dbReference type="ARBA" id="ARBA00022614"/>
    </source>
</evidence>
<dbReference type="Pfam" id="PF18052">
    <property type="entry name" value="Rx_N"/>
    <property type="match status" value="1"/>
</dbReference>
<dbReference type="eggNOG" id="KOG4658">
    <property type="taxonomic scope" value="Eukaryota"/>
</dbReference>
<dbReference type="Pfam" id="PF23598">
    <property type="entry name" value="LRR_14"/>
    <property type="match status" value="1"/>
</dbReference>
<keyword evidence="4" id="KW-0547">Nucleotide-binding</keyword>
<organism evidence="11">
    <name type="scientific">Oryza punctata</name>
    <name type="common">Red rice</name>
    <dbReference type="NCBI Taxonomy" id="4537"/>
    <lineage>
        <taxon>Eukaryota</taxon>
        <taxon>Viridiplantae</taxon>
        <taxon>Streptophyta</taxon>
        <taxon>Embryophyta</taxon>
        <taxon>Tracheophyta</taxon>
        <taxon>Spermatophyta</taxon>
        <taxon>Magnoliopsida</taxon>
        <taxon>Liliopsida</taxon>
        <taxon>Poales</taxon>
        <taxon>Poaceae</taxon>
        <taxon>BOP clade</taxon>
        <taxon>Oryzoideae</taxon>
        <taxon>Oryzeae</taxon>
        <taxon>Oryzinae</taxon>
        <taxon>Oryza</taxon>
    </lineage>
</organism>
<keyword evidence="12" id="KW-1185">Reference proteome</keyword>
<dbReference type="GO" id="GO:0051707">
    <property type="term" value="P:response to other organism"/>
    <property type="evidence" value="ECO:0007669"/>
    <property type="project" value="UniProtKB-ARBA"/>
</dbReference>
<keyword evidence="3" id="KW-0677">Repeat</keyword>
<keyword evidence="5" id="KW-0611">Plant defense</keyword>